<reference evidence="8" key="3">
    <citation type="submission" date="2025-09" db="UniProtKB">
        <authorList>
            <consortium name="Ensembl"/>
        </authorList>
    </citation>
    <scope>IDENTIFICATION</scope>
</reference>
<dbReference type="Pfam" id="PF07654">
    <property type="entry name" value="C1-set"/>
    <property type="match status" value="1"/>
</dbReference>
<comment type="subcellular location">
    <subcellularLocation>
        <location evidence="1">Membrane</location>
        <topology evidence="1">Single-pass type I membrane protein</topology>
    </subcellularLocation>
</comment>
<sequence>MGPQNALSQSERAALLTPHWSRLELPVQRGCFGAGGTCPALAMGRVAAAGAVLVALVVLGAPPAAGTELSGVFQRRIKVECHFINGTERVRFVQMHSYNREQYTHFDSDVGVCIRDTPDGEKQAWYWNSQLENPEYRWALVDMHCHYNYEIIARFLVSRRGEHGAERVLSVPALGMTLDCVLCSEMDFYPSDIQVRWFQGQQELSGHVVATDIIPFPSGDWTHQLLVLLETPPGVLGVLTPADPPEMPPDAARSKMLTGIGDFVLGFVFLALGLGFYLSKKVRGGPGVRVPPPPELCAPPGPPSPVSPPLLCPQSS</sequence>
<dbReference type="Pfam" id="PF00969">
    <property type="entry name" value="MHC_II_beta"/>
    <property type="match status" value="1"/>
</dbReference>
<evidence type="ECO:0000313" key="8">
    <source>
        <dbReference type="Ensembl" id="ENSCMUP00000016573.2"/>
    </source>
</evidence>
<keyword evidence="3 7" id="KW-1133">Transmembrane helix</keyword>
<keyword evidence="5" id="KW-0325">Glycoprotein</keyword>
<dbReference type="SUPFAM" id="SSF54452">
    <property type="entry name" value="MHC antigen-recognition domain"/>
    <property type="match status" value="1"/>
</dbReference>
<dbReference type="AlphaFoldDB" id="A0A8C3E4T9"/>
<dbReference type="GO" id="GO:0006955">
    <property type="term" value="P:immune response"/>
    <property type="evidence" value="ECO:0007669"/>
    <property type="project" value="InterPro"/>
</dbReference>
<keyword evidence="9" id="KW-1185">Reference proteome</keyword>
<dbReference type="InterPro" id="IPR036179">
    <property type="entry name" value="Ig-like_dom_sf"/>
</dbReference>
<evidence type="ECO:0000256" key="7">
    <source>
        <dbReference type="SAM" id="Phobius"/>
    </source>
</evidence>
<dbReference type="PANTHER" id="PTHR19944">
    <property type="entry name" value="MHC CLASS II-RELATED"/>
    <property type="match status" value="1"/>
</dbReference>
<evidence type="ECO:0000256" key="4">
    <source>
        <dbReference type="ARBA" id="ARBA00023157"/>
    </source>
</evidence>
<evidence type="ECO:0000256" key="6">
    <source>
        <dbReference type="SAM" id="MobiDB-lite"/>
    </source>
</evidence>
<dbReference type="Proteomes" id="UP000694553">
    <property type="component" value="Unassembled WGS sequence"/>
</dbReference>
<accession>A0A8C3E4T9</accession>
<evidence type="ECO:0000256" key="2">
    <source>
        <dbReference type="ARBA" id="ARBA00022692"/>
    </source>
</evidence>
<reference evidence="8" key="2">
    <citation type="submission" date="2025-08" db="UniProtKB">
        <authorList>
            <consortium name="Ensembl"/>
        </authorList>
    </citation>
    <scope>IDENTIFICATION</scope>
</reference>
<dbReference type="GO" id="GO:0019882">
    <property type="term" value="P:antigen processing and presentation"/>
    <property type="evidence" value="ECO:0007669"/>
    <property type="project" value="InterPro"/>
</dbReference>
<dbReference type="SUPFAM" id="SSF48726">
    <property type="entry name" value="Immunoglobulin"/>
    <property type="match status" value="1"/>
</dbReference>
<dbReference type="InterPro" id="IPR014745">
    <property type="entry name" value="MHC_II_a/b_N"/>
</dbReference>
<protein>
    <submittedName>
        <fullName evidence="8">Uncharacterized protein</fullName>
    </submittedName>
</protein>
<evidence type="ECO:0000256" key="1">
    <source>
        <dbReference type="ARBA" id="ARBA00004479"/>
    </source>
</evidence>
<dbReference type="InterPro" id="IPR013783">
    <property type="entry name" value="Ig-like_fold"/>
</dbReference>
<name>A0A8C3E4T9_CORMO</name>
<keyword evidence="4" id="KW-1015">Disulfide bond</keyword>
<dbReference type="SMART" id="SM00921">
    <property type="entry name" value="MHC_II_beta"/>
    <property type="match status" value="1"/>
</dbReference>
<dbReference type="Gene3D" id="2.60.40.10">
    <property type="entry name" value="Immunoglobulins"/>
    <property type="match status" value="1"/>
</dbReference>
<dbReference type="GO" id="GO:0042613">
    <property type="term" value="C:MHC class II protein complex"/>
    <property type="evidence" value="ECO:0007669"/>
    <property type="project" value="InterPro"/>
</dbReference>
<accession>A0A8U7NP84</accession>
<feature type="compositionally biased region" description="Pro residues" evidence="6">
    <location>
        <begin position="289"/>
        <end position="316"/>
    </location>
</feature>
<dbReference type="InterPro" id="IPR000353">
    <property type="entry name" value="MHC_II_b_N"/>
</dbReference>
<dbReference type="PANTHER" id="PTHR19944:SF99">
    <property type="entry name" value="HLA CLASS II HISTOCOMPATIBILITY ANTIGEN, DRB1 BETA CHAIN"/>
    <property type="match status" value="1"/>
</dbReference>
<reference evidence="9" key="1">
    <citation type="submission" date="2019-10" db="EMBL/GenBank/DDBJ databases">
        <title>Corvus moneduloides (New Caledonian crow) genome, bCorMon1, primary haplotype.</title>
        <authorList>
            <person name="Rutz C."/>
            <person name="Fungtammasan C."/>
            <person name="Mountcastle J."/>
            <person name="Formenti G."/>
            <person name="Chow W."/>
            <person name="Howe K."/>
            <person name="Steele M.P."/>
            <person name="Fernandes J."/>
            <person name="Gilbert M.T.P."/>
            <person name="Fedrigo O."/>
            <person name="Jarvis E.D."/>
            <person name="Gemmell N."/>
        </authorList>
    </citation>
    <scope>NUCLEOTIDE SEQUENCE [LARGE SCALE GENOMIC DNA]</scope>
</reference>
<dbReference type="OMA" id="NGTERRY"/>
<feature type="transmembrane region" description="Helical" evidence="7">
    <location>
        <begin position="256"/>
        <end position="279"/>
    </location>
</feature>
<evidence type="ECO:0000313" key="9">
    <source>
        <dbReference type="Proteomes" id="UP000694553"/>
    </source>
</evidence>
<feature type="region of interest" description="Disordered" evidence="6">
    <location>
        <begin position="288"/>
        <end position="316"/>
    </location>
</feature>
<dbReference type="Ensembl" id="ENSCMUT00000017793.2">
    <property type="protein sequence ID" value="ENSCMUP00000016573.2"/>
    <property type="gene ID" value="ENSCMUG00000010288.2"/>
</dbReference>
<keyword evidence="2 7" id="KW-0812">Transmembrane</keyword>
<dbReference type="InterPro" id="IPR011162">
    <property type="entry name" value="MHC_I/II-like_Ag-recog"/>
</dbReference>
<evidence type="ECO:0000256" key="5">
    <source>
        <dbReference type="ARBA" id="ARBA00023180"/>
    </source>
</evidence>
<keyword evidence="7" id="KW-0472">Membrane</keyword>
<dbReference type="InterPro" id="IPR003597">
    <property type="entry name" value="Ig_C1-set"/>
</dbReference>
<evidence type="ECO:0000256" key="3">
    <source>
        <dbReference type="ARBA" id="ARBA00022989"/>
    </source>
</evidence>
<dbReference type="InterPro" id="IPR050160">
    <property type="entry name" value="MHC/Immunoglobulin"/>
</dbReference>
<proteinExistence type="predicted"/>
<organism evidence="8 9">
    <name type="scientific">Corvus moneduloides</name>
    <name type="common">New Caledonian crow</name>
    <dbReference type="NCBI Taxonomy" id="1196302"/>
    <lineage>
        <taxon>Eukaryota</taxon>
        <taxon>Metazoa</taxon>
        <taxon>Chordata</taxon>
        <taxon>Craniata</taxon>
        <taxon>Vertebrata</taxon>
        <taxon>Euteleostomi</taxon>
        <taxon>Archelosauria</taxon>
        <taxon>Archosauria</taxon>
        <taxon>Dinosauria</taxon>
        <taxon>Saurischia</taxon>
        <taxon>Theropoda</taxon>
        <taxon>Coelurosauria</taxon>
        <taxon>Aves</taxon>
        <taxon>Neognathae</taxon>
        <taxon>Neoaves</taxon>
        <taxon>Telluraves</taxon>
        <taxon>Australaves</taxon>
        <taxon>Passeriformes</taxon>
        <taxon>Corvoidea</taxon>
        <taxon>Corvidae</taxon>
        <taxon>Corvus</taxon>
    </lineage>
</organism>
<dbReference type="Gene3D" id="3.10.320.10">
    <property type="entry name" value="Class II Histocompatibility Antigen, M Beta Chain, Chain B, domain 1"/>
    <property type="match status" value="1"/>
</dbReference>